<dbReference type="PANTHER" id="PTHR42756:SF1">
    <property type="entry name" value="TRANSCRIPTIONAL REPRESSOR OF EMRAB OPERON"/>
    <property type="match status" value="1"/>
</dbReference>
<dbReference type="Pfam" id="PF01047">
    <property type="entry name" value="MarR"/>
    <property type="match status" value="1"/>
</dbReference>
<dbReference type="PANTHER" id="PTHR42756">
    <property type="entry name" value="TRANSCRIPTIONAL REGULATOR, MARR"/>
    <property type="match status" value="1"/>
</dbReference>
<dbReference type="Gene3D" id="1.10.10.10">
    <property type="entry name" value="Winged helix-like DNA-binding domain superfamily/Winged helix DNA-binding domain"/>
    <property type="match status" value="1"/>
</dbReference>
<keyword evidence="1" id="KW-0805">Transcription regulation</keyword>
<dbReference type="Proteomes" id="UP000587760">
    <property type="component" value="Unassembled WGS sequence"/>
</dbReference>
<keyword evidence="6" id="KW-1185">Reference proteome</keyword>
<evidence type="ECO:0000256" key="3">
    <source>
        <dbReference type="ARBA" id="ARBA00023163"/>
    </source>
</evidence>
<dbReference type="InterPro" id="IPR036390">
    <property type="entry name" value="WH_DNA-bd_sf"/>
</dbReference>
<dbReference type="EMBL" id="JACHGJ010000002">
    <property type="protein sequence ID" value="MBB6479398.1"/>
    <property type="molecule type" value="Genomic_DNA"/>
</dbReference>
<dbReference type="PRINTS" id="PR00598">
    <property type="entry name" value="HTHMARR"/>
</dbReference>
<evidence type="ECO:0000256" key="1">
    <source>
        <dbReference type="ARBA" id="ARBA00023015"/>
    </source>
</evidence>
<gene>
    <name evidence="5" type="ORF">HNR50_001056</name>
</gene>
<dbReference type="RefSeq" id="WP_184744606.1">
    <property type="nucleotide sequence ID" value="NZ_JACHGJ010000002.1"/>
</dbReference>
<evidence type="ECO:0000256" key="2">
    <source>
        <dbReference type="ARBA" id="ARBA00023125"/>
    </source>
</evidence>
<dbReference type="GO" id="GO:0003677">
    <property type="term" value="F:DNA binding"/>
    <property type="evidence" value="ECO:0007669"/>
    <property type="project" value="UniProtKB-KW"/>
</dbReference>
<protein>
    <submittedName>
        <fullName evidence="5">DNA-binding MarR family transcriptional regulator</fullName>
    </submittedName>
</protein>
<proteinExistence type="predicted"/>
<dbReference type="GO" id="GO:0003700">
    <property type="term" value="F:DNA-binding transcription factor activity"/>
    <property type="evidence" value="ECO:0007669"/>
    <property type="project" value="InterPro"/>
</dbReference>
<organism evidence="5 6">
    <name type="scientific">Spirochaeta isovalerica</name>
    <dbReference type="NCBI Taxonomy" id="150"/>
    <lineage>
        <taxon>Bacteria</taxon>
        <taxon>Pseudomonadati</taxon>
        <taxon>Spirochaetota</taxon>
        <taxon>Spirochaetia</taxon>
        <taxon>Spirochaetales</taxon>
        <taxon>Spirochaetaceae</taxon>
        <taxon>Spirochaeta</taxon>
    </lineage>
</organism>
<comment type="caution">
    <text evidence="5">The sequence shown here is derived from an EMBL/GenBank/DDBJ whole genome shotgun (WGS) entry which is preliminary data.</text>
</comment>
<keyword evidence="3" id="KW-0804">Transcription</keyword>
<sequence length="154" mass="17942">MDSPEDILSLFHLKRDLNELYFKGFFQIYDFPEGLNPTHMLTLIHLDHAGPSPMTQISHLMQLEKGSFTPVAGKLVEMGFIRKDKNREDKRISELHLTESGLKLVTDFKEEHKGFILERISLLPEKEQREYFSLMNRLNELDSIIIGELSRPDN</sequence>
<evidence type="ECO:0000313" key="6">
    <source>
        <dbReference type="Proteomes" id="UP000587760"/>
    </source>
</evidence>
<evidence type="ECO:0000259" key="4">
    <source>
        <dbReference type="PROSITE" id="PS50995"/>
    </source>
</evidence>
<dbReference type="SUPFAM" id="SSF46785">
    <property type="entry name" value="Winged helix' DNA-binding domain"/>
    <property type="match status" value="1"/>
</dbReference>
<dbReference type="AlphaFoldDB" id="A0A841R9L3"/>
<feature type="domain" description="HTH marR-type" evidence="4">
    <location>
        <begin position="1"/>
        <end position="140"/>
    </location>
</feature>
<keyword evidence="2 5" id="KW-0238">DNA-binding</keyword>
<evidence type="ECO:0000313" key="5">
    <source>
        <dbReference type="EMBL" id="MBB6479398.1"/>
    </source>
</evidence>
<accession>A0A841R9L3</accession>
<dbReference type="SMART" id="SM00347">
    <property type="entry name" value="HTH_MARR"/>
    <property type="match status" value="1"/>
</dbReference>
<reference evidence="5 6" key="1">
    <citation type="submission" date="2020-08" db="EMBL/GenBank/DDBJ databases">
        <title>Genomic Encyclopedia of Type Strains, Phase IV (KMG-IV): sequencing the most valuable type-strain genomes for metagenomic binning, comparative biology and taxonomic classification.</title>
        <authorList>
            <person name="Goeker M."/>
        </authorList>
    </citation>
    <scope>NUCLEOTIDE SEQUENCE [LARGE SCALE GENOMIC DNA]</scope>
    <source>
        <strain evidence="5 6">DSM 2461</strain>
    </source>
</reference>
<name>A0A841R9L3_9SPIO</name>
<dbReference type="PROSITE" id="PS50995">
    <property type="entry name" value="HTH_MARR_2"/>
    <property type="match status" value="1"/>
</dbReference>
<dbReference type="InterPro" id="IPR036388">
    <property type="entry name" value="WH-like_DNA-bd_sf"/>
</dbReference>
<dbReference type="InterPro" id="IPR000835">
    <property type="entry name" value="HTH_MarR-typ"/>
</dbReference>